<name>A0AAD9I8L0_9PEZI</name>
<keyword evidence="2" id="KW-1185">Reference proteome</keyword>
<proteinExistence type="predicted"/>
<accession>A0AAD9I8L0</accession>
<dbReference type="AlphaFoldDB" id="A0AAD9I8L0"/>
<organism evidence="1 2">
    <name type="scientific">Phyllachora maydis</name>
    <dbReference type="NCBI Taxonomy" id="1825666"/>
    <lineage>
        <taxon>Eukaryota</taxon>
        <taxon>Fungi</taxon>
        <taxon>Dikarya</taxon>
        <taxon>Ascomycota</taxon>
        <taxon>Pezizomycotina</taxon>
        <taxon>Sordariomycetes</taxon>
        <taxon>Sordariomycetidae</taxon>
        <taxon>Phyllachorales</taxon>
        <taxon>Phyllachoraceae</taxon>
        <taxon>Phyllachora</taxon>
    </lineage>
</organism>
<dbReference type="Proteomes" id="UP001217918">
    <property type="component" value="Unassembled WGS sequence"/>
</dbReference>
<comment type="caution">
    <text evidence="1">The sequence shown here is derived from an EMBL/GenBank/DDBJ whole genome shotgun (WGS) entry which is preliminary data.</text>
</comment>
<dbReference type="EMBL" id="JAQQPM010000006">
    <property type="protein sequence ID" value="KAK2073163.1"/>
    <property type="molecule type" value="Genomic_DNA"/>
</dbReference>
<evidence type="ECO:0000313" key="1">
    <source>
        <dbReference type="EMBL" id="KAK2073163.1"/>
    </source>
</evidence>
<reference evidence="1" key="1">
    <citation type="journal article" date="2023" name="Mol. Plant Microbe Interact.">
        <title>Elucidating the Obligate Nature and Biological Capacity of an Invasive Fungal Corn Pathogen.</title>
        <authorList>
            <person name="MacCready J.S."/>
            <person name="Roggenkamp E.M."/>
            <person name="Gdanetz K."/>
            <person name="Chilvers M.I."/>
        </authorList>
    </citation>
    <scope>NUCLEOTIDE SEQUENCE</scope>
    <source>
        <strain evidence="1">PM02</strain>
    </source>
</reference>
<protein>
    <submittedName>
        <fullName evidence="1">Uncharacterized protein</fullName>
    </submittedName>
</protein>
<sequence>MATAETVDLGPPHEPKHESIKAFKEIECELKKELVHLRHQHNKHEPEYFAAAASLSDAELAHFSEADLVEVRVASSAYGIHLFGKLRIPALPDSGPAYVHFRAFSPGPGEDATLHSIHTEESKEPGGGLKFRAIFSKDDPIEWFDT</sequence>
<evidence type="ECO:0000313" key="2">
    <source>
        <dbReference type="Proteomes" id="UP001217918"/>
    </source>
</evidence>
<gene>
    <name evidence="1" type="ORF">P8C59_007461</name>
</gene>